<evidence type="ECO:0000256" key="4">
    <source>
        <dbReference type="ARBA" id="ARBA00023008"/>
    </source>
</evidence>
<sequence length="704" mass="73054">MTQRSLPGAAAPPRTAARSRHGWRPSSRRLLAGVLLSLLAVFAISPMRASAHAFLVTSQPADAARLGLAPGVVVLDFSEPLNPALSQASVADPEGRSTHARPIAATEIRVDLITNIPGQYLVRWTAVSRDDGHTTRGSLTFTVDARGSAAAVAASGPSAGDVALAAARWVEDAALLLAVGMLLIGWLGRREPALAWVRPRLRIPLVVAFIAGCIVISAEALTATDGTFAALAGYFGAGLSGVARVARVVLELYAVLAVSVRARYLWPAVLAPLGALAASGHAVGNAPQWWGLGADSVHLVAAGSWAGGIMAMATLRPPDGWRRGGVALLARFTPWALATFTLTIAFGILQGIGNVGTLGALTGSAYGRVLLVKAGCVLLMIPLSLLAWRLRRPRLRVEGGVALAVVAAAALLASFPVPSRALASGSGQPGANAGLPHGTQLTLAEHAGEVLVGLTVTPAQPGLNQLTLYLLPWDGAAAAAALDVRVAVDQSAIALQGCGDTCRQASVRLVGDERLTVLVGGAAGGTAQFQIPSLPTTDASSLVQTALSRMRALHSYTMHETLTGGSATTVTSDYTAIAPDRSAWTENNGAATIAIGSKRYDRQSVGAPWVLEAGSLVIPEPSFIWDAFHPYLGERAIGSEMVDGTRTTIVALFASSPGTPVWFRLWIDATGLVHRVAMRAQGHFMDQTFHDYDAPLTIDAPVPG</sequence>
<evidence type="ECO:0000313" key="8">
    <source>
        <dbReference type="EMBL" id="MBJ7595154.1"/>
    </source>
</evidence>
<feature type="domain" description="CopC" evidence="7">
    <location>
        <begin position="52"/>
        <end position="143"/>
    </location>
</feature>
<comment type="caution">
    <text evidence="8">The sequence shown here is derived from an EMBL/GenBank/DDBJ whole genome shotgun (WGS) entry which is preliminary data.</text>
</comment>
<gene>
    <name evidence="8" type="ORF">JF886_09885</name>
</gene>
<dbReference type="GO" id="GO:0046688">
    <property type="term" value="P:response to copper ion"/>
    <property type="evidence" value="ECO:0007669"/>
    <property type="project" value="InterPro"/>
</dbReference>
<dbReference type="Pfam" id="PF04234">
    <property type="entry name" value="CopC"/>
    <property type="match status" value="1"/>
</dbReference>
<dbReference type="GO" id="GO:0006825">
    <property type="term" value="P:copper ion transport"/>
    <property type="evidence" value="ECO:0007669"/>
    <property type="project" value="InterPro"/>
</dbReference>
<dbReference type="GO" id="GO:0042597">
    <property type="term" value="C:periplasmic space"/>
    <property type="evidence" value="ECO:0007669"/>
    <property type="project" value="InterPro"/>
</dbReference>
<evidence type="ECO:0000256" key="3">
    <source>
        <dbReference type="ARBA" id="ARBA00022729"/>
    </source>
</evidence>
<feature type="transmembrane region" description="Helical" evidence="6">
    <location>
        <begin position="365"/>
        <end position="388"/>
    </location>
</feature>
<feature type="transmembrane region" description="Helical" evidence="6">
    <location>
        <begin position="262"/>
        <end position="284"/>
    </location>
</feature>
<comment type="subcellular location">
    <subcellularLocation>
        <location evidence="1">Cell envelope</location>
    </subcellularLocation>
</comment>
<feature type="compositionally biased region" description="Low complexity" evidence="5">
    <location>
        <begin position="7"/>
        <end position="16"/>
    </location>
</feature>
<dbReference type="InterPro" id="IPR007348">
    <property type="entry name" value="CopC_dom"/>
</dbReference>
<dbReference type="PANTHER" id="PTHR34820">
    <property type="entry name" value="INNER MEMBRANE PROTEIN YEBZ"/>
    <property type="match status" value="1"/>
</dbReference>
<keyword evidence="6" id="KW-1133">Transmembrane helix</keyword>
<dbReference type="InterPro" id="IPR014755">
    <property type="entry name" value="Cu-Rt/internalin_Ig-like"/>
</dbReference>
<keyword evidence="4" id="KW-0186">Copper</keyword>
<evidence type="ECO:0000256" key="1">
    <source>
        <dbReference type="ARBA" id="ARBA00004196"/>
    </source>
</evidence>
<evidence type="ECO:0000259" key="7">
    <source>
        <dbReference type="Pfam" id="PF04234"/>
    </source>
</evidence>
<feature type="transmembrane region" description="Helical" evidence="6">
    <location>
        <begin position="173"/>
        <end position="189"/>
    </location>
</feature>
<dbReference type="SUPFAM" id="SSF81296">
    <property type="entry name" value="E set domains"/>
    <property type="match status" value="1"/>
</dbReference>
<feature type="region of interest" description="Disordered" evidence="5">
    <location>
        <begin position="1"/>
        <end position="22"/>
    </location>
</feature>
<evidence type="ECO:0000313" key="9">
    <source>
        <dbReference type="Proteomes" id="UP000606991"/>
    </source>
</evidence>
<evidence type="ECO:0000256" key="6">
    <source>
        <dbReference type="SAM" id="Phobius"/>
    </source>
</evidence>
<evidence type="ECO:0000256" key="5">
    <source>
        <dbReference type="SAM" id="MobiDB-lite"/>
    </source>
</evidence>
<keyword evidence="6" id="KW-0812">Transmembrane</keyword>
<dbReference type="GO" id="GO:0005507">
    <property type="term" value="F:copper ion binding"/>
    <property type="evidence" value="ECO:0007669"/>
    <property type="project" value="InterPro"/>
</dbReference>
<dbReference type="AlphaFoldDB" id="A0A934JXL3"/>
<keyword evidence="3" id="KW-0732">Signal</keyword>
<feature type="transmembrane region" description="Helical" evidence="6">
    <location>
        <begin position="335"/>
        <end position="353"/>
    </location>
</feature>
<accession>A0A934JXL3</accession>
<feature type="transmembrane region" description="Helical" evidence="6">
    <location>
        <begin position="201"/>
        <end position="222"/>
    </location>
</feature>
<evidence type="ECO:0000256" key="2">
    <source>
        <dbReference type="ARBA" id="ARBA00022723"/>
    </source>
</evidence>
<dbReference type="GO" id="GO:0005886">
    <property type="term" value="C:plasma membrane"/>
    <property type="evidence" value="ECO:0007669"/>
    <property type="project" value="UniProtKB-SubCell"/>
</dbReference>
<feature type="transmembrane region" description="Helical" evidence="6">
    <location>
        <begin position="228"/>
        <end position="250"/>
    </location>
</feature>
<dbReference type="Gene3D" id="2.60.40.1220">
    <property type="match status" value="1"/>
</dbReference>
<dbReference type="RefSeq" id="WP_337312008.1">
    <property type="nucleotide sequence ID" value="NZ_JAEKNS010000101.1"/>
</dbReference>
<dbReference type="PANTHER" id="PTHR34820:SF4">
    <property type="entry name" value="INNER MEMBRANE PROTEIN YEBZ"/>
    <property type="match status" value="1"/>
</dbReference>
<protein>
    <submittedName>
        <fullName evidence="8">Copper resistance protein CopC/CopD</fullName>
    </submittedName>
</protein>
<organism evidence="8 9">
    <name type="scientific">Candidatus Aeolococcus gillhamiae</name>
    <dbReference type="NCBI Taxonomy" id="3127015"/>
    <lineage>
        <taxon>Bacteria</taxon>
        <taxon>Bacillati</taxon>
        <taxon>Candidatus Dormiibacterota</taxon>
        <taxon>Candidatus Dormibacteria</taxon>
        <taxon>Candidatus Aeolococcales</taxon>
        <taxon>Candidatus Aeolococcaceae</taxon>
        <taxon>Candidatus Aeolococcus</taxon>
    </lineage>
</organism>
<proteinExistence type="predicted"/>
<reference evidence="8 9" key="1">
    <citation type="submission" date="2020-10" db="EMBL/GenBank/DDBJ databases">
        <title>Ca. Dormibacterota MAGs.</title>
        <authorList>
            <person name="Montgomery K."/>
        </authorList>
    </citation>
    <scope>NUCLEOTIDE SEQUENCE [LARGE SCALE GENOMIC DNA]</scope>
    <source>
        <strain evidence="8">SC8812_S17_18</strain>
    </source>
</reference>
<feature type="transmembrane region" description="Helical" evidence="6">
    <location>
        <begin position="400"/>
        <end position="417"/>
    </location>
</feature>
<keyword evidence="6" id="KW-0472">Membrane</keyword>
<name>A0A934JXL3_9BACT</name>
<dbReference type="EMBL" id="JAEKNS010000101">
    <property type="protein sequence ID" value="MBJ7595154.1"/>
    <property type="molecule type" value="Genomic_DNA"/>
</dbReference>
<keyword evidence="2" id="KW-0479">Metal-binding</keyword>
<dbReference type="InterPro" id="IPR032694">
    <property type="entry name" value="CopC/D"/>
</dbReference>
<feature type="transmembrane region" description="Helical" evidence="6">
    <location>
        <begin position="296"/>
        <end position="315"/>
    </location>
</feature>
<dbReference type="Proteomes" id="UP000606991">
    <property type="component" value="Unassembled WGS sequence"/>
</dbReference>
<dbReference type="InterPro" id="IPR014756">
    <property type="entry name" value="Ig_E-set"/>
</dbReference>